<comment type="catalytic activity">
    <reaction evidence="1">
        <text>Hydrolysis of terminal, non-reducing alpha-D-mannose residues in alpha-D-mannosides.</text>
        <dbReference type="EC" id="3.2.1.24"/>
    </reaction>
</comment>
<feature type="chain" id="PRO_5035961011" description="Alpha-mannosidase" evidence="10">
    <location>
        <begin position="20"/>
        <end position="964"/>
    </location>
</feature>
<dbReference type="FunFam" id="1.20.1270.50:FF:000003">
    <property type="entry name" value="Alpha-mannosidase"/>
    <property type="match status" value="1"/>
</dbReference>
<dbReference type="FunFam" id="3.20.110.10:FF:000001">
    <property type="entry name" value="Alpha-mannosidase"/>
    <property type="match status" value="1"/>
</dbReference>
<evidence type="ECO:0000256" key="1">
    <source>
        <dbReference type="ARBA" id="ARBA00000365"/>
    </source>
</evidence>
<evidence type="ECO:0000256" key="2">
    <source>
        <dbReference type="ARBA" id="ARBA00009792"/>
    </source>
</evidence>
<dbReference type="EMBL" id="CADEPI010000392">
    <property type="protein sequence ID" value="CAB3385077.1"/>
    <property type="molecule type" value="Genomic_DNA"/>
</dbReference>
<dbReference type="InterPro" id="IPR013780">
    <property type="entry name" value="Glyco_hydro_b"/>
</dbReference>
<dbReference type="InterPro" id="IPR037094">
    <property type="entry name" value="Glyco_hydro_38_cen_sf"/>
</dbReference>
<feature type="signal peptide" evidence="10">
    <location>
        <begin position="1"/>
        <end position="19"/>
    </location>
</feature>
<protein>
    <recommendedName>
        <fullName evidence="3 10">Alpha-mannosidase</fullName>
        <ecNumber evidence="10">3.2.1.-</ecNumber>
    </recommendedName>
</protein>
<evidence type="ECO:0000256" key="7">
    <source>
        <dbReference type="ARBA" id="ARBA00023157"/>
    </source>
</evidence>
<dbReference type="SMART" id="SM00872">
    <property type="entry name" value="Alpha-mann_mid"/>
    <property type="match status" value="1"/>
</dbReference>
<dbReference type="Pfam" id="PF07748">
    <property type="entry name" value="Glyco_hydro_38C"/>
    <property type="match status" value="1"/>
</dbReference>
<keyword evidence="7" id="KW-1015">Disulfide bond</keyword>
<evidence type="ECO:0000256" key="4">
    <source>
        <dbReference type="ARBA" id="ARBA00022723"/>
    </source>
</evidence>
<keyword evidence="4 10" id="KW-0479">Metal-binding</keyword>
<evidence type="ECO:0000256" key="10">
    <source>
        <dbReference type="RuleBase" id="RU361199"/>
    </source>
</evidence>
<dbReference type="PANTHER" id="PTHR11607">
    <property type="entry name" value="ALPHA-MANNOSIDASE"/>
    <property type="match status" value="1"/>
</dbReference>
<evidence type="ECO:0000256" key="3">
    <source>
        <dbReference type="ARBA" id="ARBA00012752"/>
    </source>
</evidence>
<dbReference type="FunFam" id="2.70.98.30:FF:000003">
    <property type="entry name" value="Alpha-mannosidase"/>
    <property type="match status" value="1"/>
</dbReference>
<dbReference type="Gene3D" id="3.20.110.10">
    <property type="entry name" value="Glycoside hydrolase 38, N terminal domain"/>
    <property type="match status" value="1"/>
</dbReference>
<dbReference type="EC" id="3.2.1.-" evidence="10"/>
<dbReference type="CDD" id="cd10810">
    <property type="entry name" value="GH38N_AMII_LAM_like"/>
    <property type="match status" value="1"/>
</dbReference>
<dbReference type="InterPro" id="IPR011682">
    <property type="entry name" value="Glyco_hydro_38_C"/>
</dbReference>
<keyword evidence="13" id="KW-1185">Reference proteome</keyword>
<dbReference type="InterPro" id="IPR028995">
    <property type="entry name" value="Glyco_hydro_57/38_cen_sf"/>
</dbReference>
<dbReference type="OrthoDB" id="2016903at2759"/>
<keyword evidence="8" id="KW-0325">Glycoprotein</keyword>
<sequence length="964" mass="109361">MKWKQLLIFCLSTLHFVASDPHCGYEACPKIDKEVLTVHLVPHTHDDVGWVKTVDEYFFGTKDQRPSLSVKTILESVIEQLQIDPGRKFIWVETAFFWKWWSSQQNDTLKDVVKKLVSGGQLEFTGGAWSMNDEAVTHYQSTIDQFTWGFRRLSDIFGDCGRPHVGWQIDPFGHSRETASLMAQIGFDGLFFGRLDKDDKKNRMDHKSMEMIWRGSNNLGEDGDLFTGVLYNQYSPPRGFCFDVWCSDYISDEPGNSNFKEKIASFVQLAKEQSDKYLSKNIMWTMGMDFHYMIAGKWYNNMDTLIKHVNSISNETGIVAVYSTPSCYLQALHNSSLAWPTKDDDFFPYASEPDAYWTGFFTSRPNLKRFERTGNNLLQVCKQLHVLAGSTETDGLNSLREAMGVVQHHDAITGTEKQHVAEDYAAILNKALVQCDSLTSEFLNKLSRKREKEPSLVLFERCPLLNMSDCAVSENETTFVVKIFNPLARRVSKFVRLPVTGPEHSVIDLSSGKKLDIQYVPIMDEVKKIPVGKGKALFELVFEASELPPVGFKSFHVTKTGRQELLRKLNNSEREIGNEFVKVSFDDRSNLISGYDDAGFQGTRQASGAYIFRPGKNQPFKVSNEPTKISIHKGPLVQEVHQTFSPWASQVVRVYRGQKHVEIDWLVGPIPTDGGFGKEVISKISTNLKTNGEFTTDSNSREYLRRRRNVRETWTANIKEPVAGNYYPVTSAISMQDEISTVAILTDRAQGGASIEDGSLELMLHRRLVEDDGFGVEKVLDEQQMGVGMVARGRHILLFAPVDSNVTARQRDLVQREMVLEPTLYFAPTNLTAQEWAEKYQVEFSGIKTALPENVNLLTMEPWRGNSVLLRLENAFEKKEDQFPVKVSLTDLFEAEVASVDEMMLGANQKVCDSQRFKWQAQFGGIRDREGPARNTFGSSNNFEIVLYPMQIRTFVVSLKTTSV</sequence>
<name>A0A8S1DWJ5_9INSE</name>
<dbReference type="SUPFAM" id="SSF74650">
    <property type="entry name" value="Galactose mutarotase-like"/>
    <property type="match status" value="1"/>
</dbReference>
<keyword evidence="9 10" id="KW-0326">Glycosidase</keyword>
<reference evidence="12 13" key="1">
    <citation type="submission" date="2020-04" db="EMBL/GenBank/DDBJ databases">
        <authorList>
            <person name="Alioto T."/>
            <person name="Alioto T."/>
            <person name="Gomez Garrido J."/>
        </authorList>
    </citation>
    <scope>NUCLEOTIDE SEQUENCE [LARGE SCALE GENOMIC DNA]</scope>
</reference>
<evidence type="ECO:0000256" key="5">
    <source>
        <dbReference type="ARBA" id="ARBA00022801"/>
    </source>
</evidence>
<gene>
    <name evidence="12" type="ORF">CLODIP_2_CD00514</name>
</gene>
<dbReference type="GO" id="GO:0005764">
    <property type="term" value="C:lysosome"/>
    <property type="evidence" value="ECO:0007669"/>
    <property type="project" value="TreeGrafter"/>
</dbReference>
<dbReference type="Pfam" id="PF09261">
    <property type="entry name" value="Alpha-mann_mid"/>
    <property type="match status" value="1"/>
</dbReference>
<evidence type="ECO:0000256" key="6">
    <source>
        <dbReference type="ARBA" id="ARBA00022833"/>
    </source>
</evidence>
<dbReference type="SUPFAM" id="SSF88713">
    <property type="entry name" value="Glycoside hydrolase/deacetylase"/>
    <property type="match status" value="1"/>
</dbReference>
<dbReference type="InterPro" id="IPR000602">
    <property type="entry name" value="Glyco_hydro_38_N"/>
</dbReference>
<keyword evidence="5 10" id="KW-0378">Hydrolase</keyword>
<organism evidence="12 13">
    <name type="scientific">Cloeon dipterum</name>
    <dbReference type="NCBI Taxonomy" id="197152"/>
    <lineage>
        <taxon>Eukaryota</taxon>
        <taxon>Metazoa</taxon>
        <taxon>Ecdysozoa</taxon>
        <taxon>Arthropoda</taxon>
        <taxon>Hexapoda</taxon>
        <taxon>Insecta</taxon>
        <taxon>Pterygota</taxon>
        <taxon>Palaeoptera</taxon>
        <taxon>Ephemeroptera</taxon>
        <taxon>Pisciforma</taxon>
        <taxon>Baetidae</taxon>
        <taxon>Cloeon</taxon>
    </lineage>
</organism>
<dbReference type="Gene3D" id="2.60.40.1360">
    <property type="match status" value="1"/>
</dbReference>
<evidence type="ECO:0000256" key="9">
    <source>
        <dbReference type="ARBA" id="ARBA00023295"/>
    </source>
</evidence>
<dbReference type="InterPro" id="IPR050843">
    <property type="entry name" value="Glycosyl_Hydrlase_38"/>
</dbReference>
<evidence type="ECO:0000313" key="13">
    <source>
        <dbReference type="Proteomes" id="UP000494165"/>
    </source>
</evidence>
<evidence type="ECO:0000313" key="12">
    <source>
        <dbReference type="EMBL" id="CAB3385077.1"/>
    </source>
</evidence>
<evidence type="ECO:0000259" key="11">
    <source>
        <dbReference type="SMART" id="SM00872"/>
    </source>
</evidence>
<comment type="similarity">
    <text evidence="2 10">Belongs to the glycosyl hydrolase 38 family.</text>
</comment>
<dbReference type="InterPro" id="IPR011013">
    <property type="entry name" value="Gal_mutarotase_sf_dom"/>
</dbReference>
<comment type="cofactor">
    <cofactor evidence="10">
        <name>Zn(2+)</name>
        <dbReference type="ChEBI" id="CHEBI:29105"/>
    </cofactor>
    <text evidence="10">Binds 1 zinc ion per subunit.</text>
</comment>
<dbReference type="PANTHER" id="PTHR11607:SF3">
    <property type="entry name" value="LYSOSOMAL ALPHA-MANNOSIDASE"/>
    <property type="match status" value="1"/>
</dbReference>
<comment type="caution">
    <text evidence="12">The sequence shown here is derived from an EMBL/GenBank/DDBJ whole genome shotgun (WGS) entry which is preliminary data.</text>
</comment>
<dbReference type="InterPro" id="IPR015341">
    <property type="entry name" value="Glyco_hydro_38_cen"/>
</dbReference>
<dbReference type="Gene3D" id="1.20.1270.50">
    <property type="entry name" value="Glycoside hydrolase family 38, central domain"/>
    <property type="match status" value="2"/>
</dbReference>
<dbReference type="InterPro" id="IPR011330">
    <property type="entry name" value="Glyco_hydro/deAcase_b/a-brl"/>
</dbReference>
<dbReference type="InterPro" id="IPR041147">
    <property type="entry name" value="GH38_C"/>
</dbReference>
<dbReference type="Proteomes" id="UP000494165">
    <property type="component" value="Unassembled WGS sequence"/>
</dbReference>
<dbReference type="Pfam" id="PF17677">
    <property type="entry name" value="Glyco_hydro38C2"/>
    <property type="match status" value="1"/>
</dbReference>
<dbReference type="Pfam" id="PF01074">
    <property type="entry name" value="Glyco_hydro_38N"/>
    <property type="match status" value="1"/>
</dbReference>
<dbReference type="FunFam" id="1.20.1270.50:FF:000002">
    <property type="entry name" value="Alpha-mannosidase"/>
    <property type="match status" value="1"/>
</dbReference>
<dbReference type="GO" id="GO:0006013">
    <property type="term" value="P:mannose metabolic process"/>
    <property type="evidence" value="ECO:0007669"/>
    <property type="project" value="InterPro"/>
</dbReference>
<dbReference type="Gene3D" id="2.70.98.30">
    <property type="entry name" value="Golgi alpha-mannosidase II, domain 4"/>
    <property type="match status" value="1"/>
</dbReference>
<keyword evidence="10" id="KW-0732">Signal</keyword>
<proteinExistence type="inferred from homology"/>
<dbReference type="GO" id="GO:0030246">
    <property type="term" value="F:carbohydrate binding"/>
    <property type="evidence" value="ECO:0007669"/>
    <property type="project" value="InterPro"/>
</dbReference>
<dbReference type="Gene3D" id="2.60.40.1180">
    <property type="entry name" value="Golgi alpha-mannosidase II"/>
    <property type="match status" value="1"/>
</dbReference>
<evidence type="ECO:0000256" key="8">
    <source>
        <dbReference type="ARBA" id="ARBA00023180"/>
    </source>
</evidence>
<accession>A0A8S1DWJ5</accession>
<dbReference type="InterPro" id="IPR027291">
    <property type="entry name" value="Glyco_hydro_38_N_sf"/>
</dbReference>
<dbReference type="AlphaFoldDB" id="A0A8S1DWJ5"/>
<feature type="domain" description="Glycoside hydrolase family 38 central" evidence="11">
    <location>
        <begin position="355"/>
        <end position="428"/>
    </location>
</feature>
<dbReference type="GO" id="GO:0004559">
    <property type="term" value="F:alpha-mannosidase activity"/>
    <property type="evidence" value="ECO:0007669"/>
    <property type="project" value="UniProtKB-EC"/>
</dbReference>
<dbReference type="SUPFAM" id="SSF88688">
    <property type="entry name" value="Families 57/38 glycoside transferase middle domain"/>
    <property type="match status" value="1"/>
</dbReference>
<keyword evidence="6 10" id="KW-0862">Zinc</keyword>
<dbReference type="GO" id="GO:0046872">
    <property type="term" value="F:metal ion binding"/>
    <property type="evidence" value="ECO:0007669"/>
    <property type="project" value="UniProtKB-KW"/>
</dbReference>